<organism evidence="1 2">
    <name type="scientific">Paenibacillus wynnii</name>
    <dbReference type="NCBI Taxonomy" id="268407"/>
    <lineage>
        <taxon>Bacteria</taxon>
        <taxon>Bacillati</taxon>
        <taxon>Bacillota</taxon>
        <taxon>Bacilli</taxon>
        <taxon>Bacillales</taxon>
        <taxon>Paenibacillaceae</taxon>
        <taxon>Paenibacillus</taxon>
    </lineage>
</organism>
<dbReference type="AlphaFoldDB" id="A0A098M5D8"/>
<name>A0A098M5D8_9BACL</name>
<evidence type="ECO:0000313" key="1">
    <source>
        <dbReference type="EMBL" id="KGE17261.1"/>
    </source>
</evidence>
<dbReference type="EMBL" id="JQCR01000003">
    <property type="protein sequence ID" value="KGE17261.1"/>
    <property type="molecule type" value="Genomic_DNA"/>
</dbReference>
<accession>A0A098M5D8</accession>
<protein>
    <submittedName>
        <fullName evidence="1">Uncharacterized protein</fullName>
    </submittedName>
</protein>
<dbReference type="RefSeq" id="WP_036655904.1">
    <property type="nucleotide sequence ID" value="NZ_JQCR01000003.1"/>
</dbReference>
<gene>
    <name evidence="1" type="ORF">PWYN_21800</name>
</gene>
<reference evidence="1 2" key="2">
    <citation type="submission" date="2014-10" db="EMBL/GenBank/DDBJ databases">
        <title>Comparative genomics of the Paenibacillus odorifer group.</title>
        <authorList>
            <person name="Tsai Y.-C."/>
            <person name="Martin N."/>
            <person name="Korlach J."/>
            <person name="Wiedmann M."/>
        </authorList>
    </citation>
    <scope>NUCLEOTIDE SEQUENCE [LARGE SCALE GENOMIC DNA]</scope>
    <source>
        <strain evidence="1 2">DSM 18334</strain>
    </source>
</reference>
<sequence>MDEKDVWVKPESFVSAFRCTTQKYAETFYKKGEIKFGTPSSWVKYAFEKGEGRGDKFEGTMATCHIFDIDRLKELNQKYNKYTDF</sequence>
<evidence type="ECO:0000313" key="2">
    <source>
        <dbReference type="Proteomes" id="UP000029734"/>
    </source>
</evidence>
<reference evidence="1 2" key="1">
    <citation type="submission" date="2014-08" db="EMBL/GenBank/DDBJ databases">
        <authorList>
            <person name="den Bakker H.C."/>
        </authorList>
    </citation>
    <scope>NUCLEOTIDE SEQUENCE [LARGE SCALE GENOMIC DNA]</scope>
    <source>
        <strain evidence="1 2">DSM 18334</strain>
    </source>
</reference>
<proteinExistence type="predicted"/>
<comment type="caution">
    <text evidence="1">The sequence shown here is derived from an EMBL/GenBank/DDBJ whole genome shotgun (WGS) entry which is preliminary data.</text>
</comment>
<keyword evidence="2" id="KW-1185">Reference proteome</keyword>
<dbReference type="OrthoDB" id="3034910at2"/>
<dbReference type="Proteomes" id="UP000029734">
    <property type="component" value="Unassembled WGS sequence"/>
</dbReference>